<dbReference type="InterPro" id="IPR050153">
    <property type="entry name" value="Metal_Ion_Import_ABC"/>
</dbReference>
<dbReference type="PANTHER" id="PTHR42734">
    <property type="entry name" value="METAL TRANSPORT SYSTEM ATP-BINDING PROTEIN TM_0124-RELATED"/>
    <property type="match status" value="1"/>
</dbReference>
<evidence type="ECO:0000256" key="2">
    <source>
        <dbReference type="ARBA" id="ARBA00022448"/>
    </source>
</evidence>
<dbReference type="PANTHER" id="PTHR42734:SF5">
    <property type="entry name" value="IRON TRANSPORT SYSTEM ATP-BINDING PROTEIN HI_0361-RELATED"/>
    <property type="match status" value="1"/>
</dbReference>
<evidence type="ECO:0000256" key="4">
    <source>
        <dbReference type="ARBA" id="ARBA00022840"/>
    </source>
</evidence>
<dbReference type="Proteomes" id="UP000198854">
    <property type="component" value="Unassembled WGS sequence"/>
</dbReference>
<sequence>MIQLNNLVVGYQGKALTPPISGRFEAGSLTAILGENGVGKSTLLKTLAQIHAPISGELNYAKPCHELLSWLPQHADIDRSFPIRVFDVAAMGCWPNTGLLGALSDEQFKRVDEALYQTGIASLAHKTIDTLSGGQFQRMLFARLLVQDTPVMMMDEPFVGIDSQTRAALMELITGLNQAGKTIITVLHHIEVVEAFFPKLLLMKNNQVLWGDTQTVLPHYFHQHWTTGPSAEHTKGEARFESACS</sequence>
<keyword evidence="3" id="KW-0547">Nucleotide-binding</keyword>
<dbReference type="GO" id="GO:0005524">
    <property type="term" value="F:ATP binding"/>
    <property type="evidence" value="ECO:0007669"/>
    <property type="project" value="UniProtKB-KW"/>
</dbReference>
<dbReference type="SUPFAM" id="SSF52540">
    <property type="entry name" value="P-loop containing nucleoside triphosphate hydrolases"/>
    <property type="match status" value="1"/>
</dbReference>
<dbReference type="EMBL" id="FNDD01000007">
    <property type="protein sequence ID" value="SDH04257.1"/>
    <property type="molecule type" value="Genomic_DNA"/>
</dbReference>
<reference evidence="6 7" key="1">
    <citation type="submission" date="2016-10" db="EMBL/GenBank/DDBJ databases">
        <authorList>
            <person name="de Groot N.N."/>
        </authorList>
    </citation>
    <scope>NUCLEOTIDE SEQUENCE [LARGE SCALE GENOMIC DNA]</scope>
    <source>
        <strain evidence="6 7">CGMCC 1.10228</strain>
    </source>
</reference>
<evidence type="ECO:0000313" key="7">
    <source>
        <dbReference type="Proteomes" id="UP000198854"/>
    </source>
</evidence>
<organism evidence="6 7">
    <name type="scientific">Vibrio xiamenensis</name>
    <dbReference type="NCBI Taxonomy" id="861298"/>
    <lineage>
        <taxon>Bacteria</taxon>
        <taxon>Pseudomonadati</taxon>
        <taxon>Pseudomonadota</taxon>
        <taxon>Gammaproteobacteria</taxon>
        <taxon>Vibrionales</taxon>
        <taxon>Vibrionaceae</taxon>
        <taxon>Vibrio</taxon>
    </lineage>
</organism>
<keyword evidence="4 6" id="KW-0067">ATP-binding</keyword>
<dbReference type="Gene3D" id="3.40.50.300">
    <property type="entry name" value="P-loop containing nucleotide triphosphate hydrolases"/>
    <property type="match status" value="1"/>
</dbReference>
<dbReference type="InterPro" id="IPR003593">
    <property type="entry name" value="AAA+_ATPase"/>
</dbReference>
<accession>A0A1G7Z6L9</accession>
<protein>
    <submittedName>
        <fullName evidence="6">Zinc/manganese transport system ATP-binding protein</fullName>
    </submittedName>
</protein>
<evidence type="ECO:0000313" key="6">
    <source>
        <dbReference type="EMBL" id="SDH04257.1"/>
    </source>
</evidence>
<evidence type="ECO:0000256" key="1">
    <source>
        <dbReference type="ARBA" id="ARBA00005417"/>
    </source>
</evidence>
<dbReference type="SMART" id="SM00382">
    <property type="entry name" value="AAA"/>
    <property type="match status" value="1"/>
</dbReference>
<dbReference type="InterPro" id="IPR017871">
    <property type="entry name" value="ABC_transporter-like_CS"/>
</dbReference>
<evidence type="ECO:0000256" key="3">
    <source>
        <dbReference type="ARBA" id="ARBA00022741"/>
    </source>
</evidence>
<gene>
    <name evidence="6" type="ORF">SAMN04488136_10722</name>
</gene>
<dbReference type="InterPro" id="IPR003439">
    <property type="entry name" value="ABC_transporter-like_ATP-bd"/>
</dbReference>
<name>A0A1G7Z6L9_9VIBR</name>
<dbReference type="Pfam" id="PF00005">
    <property type="entry name" value="ABC_tran"/>
    <property type="match status" value="1"/>
</dbReference>
<dbReference type="GO" id="GO:0016887">
    <property type="term" value="F:ATP hydrolysis activity"/>
    <property type="evidence" value="ECO:0007669"/>
    <property type="project" value="InterPro"/>
</dbReference>
<dbReference type="STRING" id="861298.SAMN04488136_10722"/>
<keyword evidence="2" id="KW-0813">Transport</keyword>
<dbReference type="OrthoDB" id="9806726at2"/>
<feature type="domain" description="ABC transporter" evidence="5">
    <location>
        <begin position="2"/>
        <end position="230"/>
    </location>
</feature>
<dbReference type="AlphaFoldDB" id="A0A1G7Z6L9"/>
<dbReference type="CDD" id="cd03235">
    <property type="entry name" value="ABC_Metallic_Cations"/>
    <property type="match status" value="1"/>
</dbReference>
<dbReference type="InterPro" id="IPR027417">
    <property type="entry name" value="P-loop_NTPase"/>
</dbReference>
<comment type="similarity">
    <text evidence="1">Belongs to the ABC transporter superfamily.</text>
</comment>
<keyword evidence="7" id="KW-1185">Reference proteome</keyword>
<dbReference type="PROSITE" id="PS50893">
    <property type="entry name" value="ABC_TRANSPORTER_2"/>
    <property type="match status" value="1"/>
</dbReference>
<proteinExistence type="inferred from homology"/>
<evidence type="ECO:0000259" key="5">
    <source>
        <dbReference type="PROSITE" id="PS50893"/>
    </source>
</evidence>
<dbReference type="RefSeq" id="WP_093271698.1">
    <property type="nucleotide sequence ID" value="NZ_FNDD01000007.1"/>
</dbReference>
<dbReference type="PROSITE" id="PS00211">
    <property type="entry name" value="ABC_TRANSPORTER_1"/>
    <property type="match status" value="1"/>
</dbReference>